<sequence length="618" mass="71559">MSNIKNFDDESLRWNWKWSCFEETKDHYQRVERKAKVDNEQTKAVPFNVVYPQYNKTYVELNSAQLIEILRDLLPDCSNLHKEKPKINALDLYHVMDQLSDISENHSDPKTKCHVYHLNEFLKDEHKDLINLHALMLKSKTVSFDMLWVFYTANLNVWYRCGMSGQQVGGIISSALEKQNDCGKYFEITLTVIDCDGNGFKRCSIVRIIREFDGQRSFSDLPVVPFKFSNAYDYLKESIVKNGSRFFELALGNRFMQYEGSLMRKRVIDGCMQIEKLRADGRVMIDLRSFATMNPQYDMGNAKPPNKGDVELYNEKGVYLENDEIPLDDNYFLAPAVVYGFSFALKEWGMFEVSKFSDIHFDEDAIDHLVISQNKKDMLTGLVRQYGELKKTNIQLEKTLDPISNKGNGCIFLCYGPPGTGKTLTAECVAEFLRRPLWNLTIHELGTKAKELEENLTKVLDIAHKWRAVLLLDEADIYLEKRDTLNIERNAMVGVFLRLLEYYQGVLFLTTNRVTNFDDAICSRVSMFFHYPKLNEKERLGTWANFIRRGNLPFKADDFVNYELNGREIRNVIHIARKLAQDKGTDLNSSIMIDVIETVLGFQNEKNRSKSTTNGVNH</sequence>
<name>A0A397VUX6_9GLOM</name>
<protein>
    <submittedName>
        <fullName evidence="3">Uncharacterized protein</fullName>
    </submittedName>
</protein>
<evidence type="ECO:0000259" key="1">
    <source>
        <dbReference type="Pfam" id="PF00004"/>
    </source>
</evidence>
<dbReference type="GO" id="GO:0016887">
    <property type="term" value="F:ATP hydrolysis activity"/>
    <property type="evidence" value="ECO:0007669"/>
    <property type="project" value="InterPro"/>
</dbReference>
<accession>A0A397VUX6</accession>
<feature type="domain" description="ATPase AAA-type core" evidence="1">
    <location>
        <begin position="413"/>
        <end position="530"/>
    </location>
</feature>
<dbReference type="PANTHER" id="PTHR46411:SF3">
    <property type="entry name" value="AAA+ ATPASE DOMAIN-CONTAINING PROTEIN"/>
    <property type="match status" value="1"/>
</dbReference>
<evidence type="ECO:0000313" key="3">
    <source>
        <dbReference type="EMBL" id="RIB25177.1"/>
    </source>
</evidence>
<evidence type="ECO:0000259" key="2">
    <source>
        <dbReference type="Pfam" id="PF22942"/>
    </source>
</evidence>
<dbReference type="OrthoDB" id="10042665at2759"/>
<dbReference type="STRING" id="44941.A0A397VUX6"/>
<dbReference type="InterPro" id="IPR027417">
    <property type="entry name" value="P-loop_NTPase"/>
</dbReference>
<dbReference type="SUPFAM" id="SSF52540">
    <property type="entry name" value="P-loop containing nucleoside triphosphate hydrolases"/>
    <property type="match status" value="1"/>
</dbReference>
<gene>
    <name evidence="3" type="ORF">C2G38_2068164</name>
</gene>
<dbReference type="Pfam" id="PF00004">
    <property type="entry name" value="AAA"/>
    <property type="match status" value="1"/>
</dbReference>
<dbReference type="PANTHER" id="PTHR46411">
    <property type="entry name" value="FAMILY ATPASE, PUTATIVE-RELATED"/>
    <property type="match status" value="1"/>
</dbReference>
<dbReference type="AlphaFoldDB" id="A0A397VUX6"/>
<dbReference type="CDD" id="cd19481">
    <property type="entry name" value="RecA-like_protease"/>
    <property type="match status" value="1"/>
</dbReference>
<dbReference type="Pfam" id="PF22942">
    <property type="entry name" value="DUF7025"/>
    <property type="match status" value="1"/>
</dbReference>
<comment type="caution">
    <text evidence="3">The sequence shown here is derived from an EMBL/GenBank/DDBJ whole genome shotgun (WGS) entry which is preliminary data.</text>
</comment>
<reference evidence="3 4" key="1">
    <citation type="submission" date="2018-06" db="EMBL/GenBank/DDBJ databases">
        <title>Comparative genomics reveals the genomic features of Rhizophagus irregularis, R. cerebriforme, R. diaphanum and Gigaspora rosea, and their symbiotic lifestyle signature.</title>
        <authorList>
            <person name="Morin E."/>
            <person name="San Clemente H."/>
            <person name="Chen E.C.H."/>
            <person name="De La Providencia I."/>
            <person name="Hainaut M."/>
            <person name="Kuo A."/>
            <person name="Kohler A."/>
            <person name="Murat C."/>
            <person name="Tang N."/>
            <person name="Roy S."/>
            <person name="Loubradou J."/>
            <person name="Henrissat B."/>
            <person name="Grigoriev I.V."/>
            <person name="Corradi N."/>
            <person name="Roux C."/>
            <person name="Martin F.M."/>
        </authorList>
    </citation>
    <scope>NUCLEOTIDE SEQUENCE [LARGE SCALE GENOMIC DNA]</scope>
    <source>
        <strain evidence="3 4">DAOM 194757</strain>
    </source>
</reference>
<dbReference type="GO" id="GO:0005524">
    <property type="term" value="F:ATP binding"/>
    <property type="evidence" value="ECO:0007669"/>
    <property type="project" value="InterPro"/>
</dbReference>
<keyword evidence="4" id="KW-1185">Reference proteome</keyword>
<dbReference type="EMBL" id="QKWP01000185">
    <property type="protein sequence ID" value="RIB25177.1"/>
    <property type="molecule type" value="Genomic_DNA"/>
</dbReference>
<organism evidence="3 4">
    <name type="scientific">Gigaspora rosea</name>
    <dbReference type="NCBI Taxonomy" id="44941"/>
    <lineage>
        <taxon>Eukaryota</taxon>
        <taxon>Fungi</taxon>
        <taxon>Fungi incertae sedis</taxon>
        <taxon>Mucoromycota</taxon>
        <taxon>Glomeromycotina</taxon>
        <taxon>Glomeromycetes</taxon>
        <taxon>Diversisporales</taxon>
        <taxon>Gigasporaceae</taxon>
        <taxon>Gigaspora</taxon>
    </lineage>
</organism>
<proteinExistence type="predicted"/>
<dbReference type="InterPro" id="IPR054289">
    <property type="entry name" value="DUF7025"/>
</dbReference>
<dbReference type="Gene3D" id="3.40.50.300">
    <property type="entry name" value="P-loop containing nucleotide triphosphate hydrolases"/>
    <property type="match status" value="1"/>
</dbReference>
<evidence type="ECO:0000313" key="4">
    <source>
        <dbReference type="Proteomes" id="UP000266673"/>
    </source>
</evidence>
<dbReference type="Proteomes" id="UP000266673">
    <property type="component" value="Unassembled WGS sequence"/>
</dbReference>
<dbReference type="InterPro" id="IPR003959">
    <property type="entry name" value="ATPase_AAA_core"/>
</dbReference>
<feature type="domain" description="DUF7025" evidence="2">
    <location>
        <begin position="135"/>
        <end position="229"/>
    </location>
</feature>